<dbReference type="CDD" id="cd07534">
    <property type="entry name" value="HAD_CAP"/>
    <property type="match status" value="1"/>
</dbReference>
<dbReference type="RefSeq" id="WP_032136419.1">
    <property type="nucleotide sequence ID" value="NZ_CCNJ01000021.1"/>
</dbReference>
<dbReference type="PROSITE" id="PS51257">
    <property type="entry name" value="PROKAR_LIPOPROTEIN"/>
    <property type="match status" value="1"/>
</dbReference>
<dbReference type="Pfam" id="PF03767">
    <property type="entry name" value="Acid_phosphat_B"/>
    <property type="match status" value="1"/>
</dbReference>
<gene>
    <name evidence="4" type="primary">hel</name>
    <name evidence="4" type="ORF">KEBURONENSIS_00017</name>
</gene>
<evidence type="ECO:0000313" key="4">
    <source>
        <dbReference type="EMBL" id="SNB50984.1"/>
    </source>
</evidence>
<accession>A0A238T935</accession>
<dbReference type="EMBL" id="FXUV01000001">
    <property type="protein sequence ID" value="SMQ11663.1"/>
    <property type="molecule type" value="Genomic_DNA"/>
</dbReference>
<evidence type="ECO:0000313" key="5">
    <source>
        <dbReference type="Proteomes" id="UP000215450"/>
    </source>
</evidence>
<keyword evidence="5" id="KW-1185">Reference proteome</keyword>
<dbReference type="GO" id="GO:0009279">
    <property type="term" value="C:cell outer membrane"/>
    <property type="evidence" value="ECO:0007669"/>
    <property type="project" value="InterPro"/>
</dbReference>
<dbReference type="PANTHER" id="PTHR31284">
    <property type="entry name" value="ACID PHOSPHATASE-LIKE PROTEIN"/>
    <property type="match status" value="1"/>
</dbReference>
<keyword evidence="1 2" id="KW-0732">Signal</keyword>
<reference evidence="3" key="1">
    <citation type="submission" date="2017-05" db="EMBL/GenBank/DDBJ databases">
        <authorList>
            <person name="Song R."/>
            <person name="Chenine A.L."/>
            <person name="Ruprecht R.M."/>
        </authorList>
    </citation>
    <scope>NUCLEOTIDE SEQUENCE</scope>
    <source>
        <strain evidence="3">Kingella_eburonensis</strain>
    </source>
</reference>
<dbReference type="InterPro" id="IPR005519">
    <property type="entry name" value="Acid_phosphat_B-like"/>
</dbReference>
<dbReference type="SFLD" id="SFLDG01125">
    <property type="entry name" value="C1.1:_Acid_Phosphatase_Like"/>
    <property type="match status" value="1"/>
</dbReference>
<dbReference type="PIRSF" id="PIRSF019271">
    <property type="entry name" value="Acid_Ptase_C"/>
    <property type="match status" value="1"/>
</dbReference>
<name>A0A238T935_9NEIS</name>
<dbReference type="EMBL" id="FXUV02000001">
    <property type="protein sequence ID" value="SNB50984.1"/>
    <property type="molecule type" value="Genomic_DNA"/>
</dbReference>
<dbReference type="Gene3D" id="3.40.50.1000">
    <property type="entry name" value="HAD superfamily/HAD-like"/>
    <property type="match status" value="1"/>
</dbReference>
<dbReference type="GeneID" id="83626267"/>
<feature type="signal peptide" evidence="2">
    <location>
        <begin position="1"/>
        <end position="18"/>
    </location>
</feature>
<dbReference type="Proteomes" id="UP000215450">
    <property type="component" value="Unassembled WGS sequence"/>
</dbReference>
<sequence length="262" mass="29470">MKKIALSLIVAATLSACATPETQLEQQAGLAVNWVQDSGEYKALSYQAFNFARIAFNNTQVPEGRQKAVVVDLDETMVDNSAYAAWRIKNNRPFSQQDWTRWVNARQATAIAGAVEFNNYVNANGGKVFYVSNRLAKEEQAATIENLQKLGFTGVDNESLLLKTNKSNKSIRFQQVQDRGYDIVLFIGDNLNDFGDTTYHKDNAQRRAFVDQNKQLFGTRFIVLPNPTYGDWESGMAKGYYSLTPKGRVEARDKALRSWNGK</sequence>
<dbReference type="SUPFAM" id="SSF56784">
    <property type="entry name" value="HAD-like"/>
    <property type="match status" value="1"/>
</dbReference>
<evidence type="ECO:0000256" key="1">
    <source>
        <dbReference type="ARBA" id="ARBA00022729"/>
    </source>
</evidence>
<dbReference type="InterPro" id="IPR036412">
    <property type="entry name" value="HAD-like_sf"/>
</dbReference>
<feature type="chain" id="PRO_5015075255" evidence="2">
    <location>
        <begin position="19"/>
        <end position="262"/>
    </location>
</feature>
<dbReference type="AlphaFoldDB" id="A0A238T935"/>
<evidence type="ECO:0000256" key="2">
    <source>
        <dbReference type="SAM" id="SignalP"/>
    </source>
</evidence>
<evidence type="ECO:0000313" key="3">
    <source>
        <dbReference type="EMBL" id="SMQ11663.1"/>
    </source>
</evidence>
<organism evidence="4 5">
    <name type="scientific">Kingella negevensis</name>
    <dbReference type="NCBI Taxonomy" id="1522312"/>
    <lineage>
        <taxon>Bacteria</taxon>
        <taxon>Pseudomonadati</taxon>
        <taxon>Pseudomonadota</taxon>
        <taxon>Betaproteobacteria</taxon>
        <taxon>Neisseriales</taxon>
        <taxon>Neisseriaceae</taxon>
        <taxon>Kingella</taxon>
    </lineage>
</organism>
<dbReference type="STRING" id="1522312.GCA_900177895_02179"/>
<reference evidence="4 5" key="2">
    <citation type="submission" date="2017-06" db="EMBL/GenBank/DDBJ databases">
        <authorList>
            <person name="Kim H.J."/>
            <person name="Triplett B.A."/>
        </authorList>
    </citation>
    <scope>NUCLEOTIDE SEQUENCE [LARGE SCALE GENOMIC DNA]</scope>
    <source>
        <strain evidence="4">Kingella_eburonensis</strain>
    </source>
</reference>
<dbReference type="InterPro" id="IPR006423">
    <property type="entry name" value="Lipo_e_P4"/>
</dbReference>
<protein>
    <submittedName>
        <fullName evidence="4">Lipoprotein E</fullName>
    </submittedName>
</protein>
<dbReference type="PANTHER" id="PTHR31284:SF10">
    <property type="entry name" value="ACID PHOSPHATASE-LIKE PROTEIN"/>
    <property type="match status" value="1"/>
</dbReference>
<dbReference type="SFLD" id="SFLDS00003">
    <property type="entry name" value="Haloacid_Dehalogenase"/>
    <property type="match status" value="1"/>
</dbReference>
<proteinExistence type="predicted"/>
<dbReference type="NCBIfam" id="TIGR01533">
    <property type="entry name" value="lipo_e_P4"/>
    <property type="match status" value="1"/>
</dbReference>
<dbReference type="InterPro" id="IPR023214">
    <property type="entry name" value="HAD_sf"/>
</dbReference>
<dbReference type="OrthoDB" id="395856at2"/>
<keyword evidence="4" id="KW-0449">Lipoprotein</keyword>